<dbReference type="EMBL" id="ANIE01000009">
    <property type="protein sequence ID" value="KEF29896.1"/>
    <property type="molecule type" value="Genomic_DNA"/>
</dbReference>
<dbReference type="Pfam" id="PF11390">
    <property type="entry name" value="FdsD"/>
    <property type="match status" value="1"/>
</dbReference>
<evidence type="ECO:0000313" key="2">
    <source>
        <dbReference type="Proteomes" id="UP000035057"/>
    </source>
</evidence>
<evidence type="ECO:0000313" key="1">
    <source>
        <dbReference type="EMBL" id="KEF29896.1"/>
    </source>
</evidence>
<dbReference type="OrthoDB" id="8527650at2"/>
<dbReference type="AlphaFoldDB" id="A0A072MXA0"/>
<dbReference type="InterPro" id="IPR021074">
    <property type="entry name" value="Formate_DH_dsu"/>
</dbReference>
<organism evidence="1 2">
    <name type="scientific">Marinobacter nitratireducens</name>
    <dbReference type="NCBI Taxonomy" id="1137280"/>
    <lineage>
        <taxon>Bacteria</taxon>
        <taxon>Pseudomonadati</taxon>
        <taxon>Pseudomonadota</taxon>
        <taxon>Gammaproteobacteria</taxon>
        <taxon>Pseudomonadales</taxon>
        <taxon>Marinobacteraceae</taxon>
        <taxon>Marinobacter</taxon>
    </lineage>
</organism>
<dbReference type="RefSeq" id="WP_036133604.1">
    <property type="nucleotide sequence ID" value="NZ_ANIE01000009.1"/>
</dbReference>
<dbReference type="Proteomes" id="UP000035057">
    <property type="component" value="Unassembled WGS sequence"/>
</dbReference>
<dbReference type="PATRIC" id="fig|1137280.3.peg.2889"/>
<accession>A0A072MXA0</accession>
<gene>
    <name evidence="1" type="ORF">D777_03072</name>
</gene>
<sequence length="78" mass="8547">MSDDQLHHLITMVNQISANLHHAGSEDEAAGAVAGHLKKFWARSMKQMIIDYAEQDGSELSELSRKAVASLQKPAETT</sequence>
<evidence type="ECO:0008006" key="3">
    <source>
        <dbReference type="Google" id="ProtNLM"/>
    </source>
</evidence>
<keyword evidence="2" id="KW-1185">Reference proteome</keyword>
<comment type="caution">
    <text evidence="1">The sequence shown here is derived from an EMBL/GenBank/DDBJ whole genome shotgun (WGS) entry which is preliminary data.</text>
</comment>
<name>A0A072MXA0_9GAMM</name>
<protein>
    <recommendedName>
        <fullName evidence="3">NAD-dependent formate dehydrogenase delta subunit</fullName>
    </recommendedName>
</protein>
<reference evidence="1 2" key="1">
    <citation type="submission" date="2012-12" db="EMBL/GenBank/DDBJ databases">
        <title>Genome assembly of Marinobacter sp. AK21.</title>
        <authorList>
            <person name="Khatri I."/>
            <person name="Kumar R."/>
            <person name="Vaidya B."/>
            <person name="Subramanian S."/>
            <person name="Pinnaka A."/>
        </authorList>
    </citation>
    <scope>NUCLEOTIDE SEQUENCE [LARGE SCALE GENOMIC DNA]</scope>
    <source>
        <strain evidence="1 2">AK21</strain>
    </source>
</reference>
<dbReference type="STRING" id="1137280.D777_03072"/>
<proteinExistence type="predicted"/>